<sequence length="769" mass="85493">MKTTKQDVDGKGGVSHQAQQSGTSTSPFPRYSFQLTSRPWTPFHDFRPSKRVSAPLPTLPSVIVSDTSSSSSSTSVFGSPKSSGHGLPESSGSLDGDASPMVATGLCTSPVNSPVIANEESRGWFHPDHPVVRLPPDPLLATSAPKQTRHRLQSDVLPKRARSASGHSCRSGTSFGGQHATSKASARASRDGSPPWLIPPATMFLQMSQDNLSTRTFATRWSEVTEEDLIANIDRREQTRQEFLFEIVASEERYVGDLIKLKEAFIDPLLHPFTDRDHTSVYGCSTPESLVESSGSCHHLPIASQFISPDRETLKSPSPKPSPRSRSPSFPEIDDEDPPYTRTVPHPLRSNPSLLRLPRLRSVSSPSLGQALPKETHPVLSAFSRTGITPYRLPEELRTCLEVIEEDLLRGHLAFLDALRLRLDQEYPLVRSLASIFATHKYVFLRYTKYVLQLMLALDQVGDALNNRNIPKRKKRNSSDWDNVCTAISQLEQDAAERGETGLATALVKPLHRLLKYPRLLQGLLANTDPSTFEYTSTHEVLVEMQDLIKGIEDEMIQQGRRDRTREVLTRIEGLDRVPLLAHPPPSRVFVEETIYARQPATQADGAEPVPKFGRRIRLPPWVVNSLKPSLSSRFGGNRDRAGGQNDLWTITFNDVVLVCQRTGVAPSPSSASKHGKKKKHSYAQSKNLYKFVKVERWQKEVDSRDQQLHHGVPSASAKKRVALTRRPSQRVRRVETTIIEDNDSGAESDHSDRGSAKSLSYWGAIRAS</sequence>
<dbReference type="EMBL" id="ML208541">
    <property type="protein sequence ID" value="TFK63088.1"/>
    <property type="molecule type" value="Genomic_DNA"/>
</dbReference>
<dbReference type="Proteomes" id="UP000308600">
    <property type="component" value="Unassembled WGS sequence"/>
</dbReference>
<evidence type="ECO:0000313" key="1">
    <source>
        <dbReference type="EMBL" id="TFK63088.1"/>
    </source>
</evidence>
<protein>
    <submittedName>
        <fullName evidence="1">Dbl homology domain-containing protein</fullName>
    </submittedName>
</protein>
<evidence type="ECO:0000313" key="2">
    <source>
        <dbReference type="Proteomes" id="UP000308600"/>
    </source>
</evidence>
<accession>A0ACD3ABR2</accession>
<reference evidence="1 2" key="1">
    <citation type="journal article" date="2019" name="Nat. Ecol. Evol.">
        <title>Megaphylogeny resolves global patterns of mushroom evolution.</title>
        <authorList>
            <person name="Varga T."/>
            <person name="Krizsan K."/>
            <person name="Foldi C."/>
            <person name="Dima B."/>
            <person name="Sanchez-Garcia M."/>
            <person name="Sanchez-Ramirez S."/>
            <person name="Szollosi G.J."/>
            <person name="Szarkandi J.G."/>
            <person name="Papp V."/>
            <person name="Albert L."/>
            <person name="Andreopoulos W."/>
            <person name="Angelini C."/>
            <person name="Antonin V."/>
            <person name="Barry K.W."/>
            <person name="Bougher N.L."/>
            <person name="Buchanan P."/>
            <person name="Buyck B."/>
            <person name="Bense V."/>
            <person name="Catcheside P."/>
            <person name="Chovatia M."/>
            <person name="Cooper J."/>
            <person name="Damon W."/>
            <person name="Desjardin D."/>
            <person name="Finy P."/>
            <person name="Geml J."/>
            <person name="Haridas S."/>
            <person name="Hughes K."/>
            <person name="Justo A."/>
            <person name="Karasinski D."/>
            <person name="Kautmanova I."/>
            <person name="Kiss B."/>
            <person name="Kocsube S."/>
            <person name="Kotiranta H."/>
            <person name="LaButti K.M."/>
            <person name="Lechner B.E."/>
            <person name="Liimatainen K."/>
            <person name="Lipzen A."/>
            <person name="Lukacs Z."/>
            <person name="Mihaltcheva S."/>
            <person name="Morgado L.N."/>
            <person name="Niskanen T."/>
            <person name="Noordeloos M.E."/>
            <person name="Ohm R.A."/>
            <person name="Ortiz-Santana B."/>
            <person name="Ovrebo C."/>
            <person name="Racz N."/>
            <person name="Riley R."/>
            <person name="Savchenko A."/>
            <person name="Shiryaev A."/>
            <person name="Soop K."/>
            <person name="Spirin V."/>
            <person name="Szebenyi C."/>
            <person name="Tomsovsky M."/>
            <person name="Tulloss R.E."/>
            <person name="Uehling J."/>
            <person name="Grigoriev I.V."/>
            <person name="Vagvolgyi C."/>
            <person name="Papp T."/>
            <person name="Martin F.M."/>
            <person name="Miettinen O."/>
            <person name="Hibbett D.S."/>
            <person name="Nagy L.G."/>
        </authorList>
    </citation>
    <scope>NUCLEOTIDE SEQUENCE [LARGE SCALE GENOMIC DNA]</scope>
    <source>
        <strain evidence="1 2">NL-1719</strain>
    </source>
</reference>
<organism evidence="1 2">
    <name type="scientific">Pluteus cervinus</name>
    <dbReference type="NCBI Taxonomy" id="181527"/>
    <lineage>
        <taxon>Eukaryota</taxon>
        <taxon>Fungi</taxon>
        <taxon>Dikarya</taxon>
        <taxon>Basidiomycota</taxon>
        <taxon>Agaricomycotina</taxon>
        <taxon>Agaricomycetes</taxon>
        <taxon>Agaricomycetidae</taxon>
        <taxon>Agaricales</taxon>
        <taxon>Pluteineae</taxon>
        <taxon>Pluteaceae</taxon>
        <taxon>Pluteus</taxon>
    </lineage>
</organism>
<gene>
    <name evidence="1" type="ORF">BDN72DRAFT_848046</name>
</gene>
<proteinExistence type="predicted"/>
<name>A0ACD3ABR2_9AGAR</name>
<keyword evidence="2" id="KW-1185">Reference proteome</keyword>